<dbReference type="GO" id="GO:0004674">
    <property type="term" value="F:protein serine/threonine kinase activity"/>
    <property type="evidence" value="ECO:0007669"/>
    <property type="project" value="UniProtKB-KW"/>
</dbReference>
<sequence length="1256" mass="143102">RSNDCSVRIYDDLSDPAGIFELVELVGNGTYGQVYKGRHVKTGQLAAIKVMDVTGDEEEEIKAEINMLKKYSHHRNIATYYGAFIKKNPPGMDDQLWLVMEFCGAGSVTDLIKNTKGNSLKEEWTAYICREILRGLTHLHQHKVIHRDIKGQNVLLTENAEVKLVDFGVSAQLDRTVGRRNTFIGTPYWMAPEVIACDENPDATYDFKSDLWSLGITAIEMAEGAPPLCDMHPMRALFLIPRNPAPRLKSKKWSKKFQSFIESCLVKNHNQRPSTEQLMKHPFIKDLPNERQVRIQLKDHIDRTKKKRGERDETEYEYSGSEEEEEERDIGEPSSIINIPGESTLRRDFLRLQLANKERSEALRRQQLEQQQNEEHKRQLLAERQKRIEEQKEQRRRLEEQQRRERELRKQQEREQRRRYEEMEQLRREEERRHAEREQEYKRKQLEEQRQAERLQRQLQQERAYLVSLQQQQQEPRPADKKQLYHYKDSVNPSDKPAWAKEVEERSKLNRQSSPALQHKVANRISDPSLPPRSESFSSGGIQQARTPPMHRPVEPQMAHLVSVKSHGSSMTGSQSLHDQSSQGVSAFQEGLSPHRPPMPRQNSDPTSETPAPPPRITSRDEKFDRSSWLRQEDDVPPKVPQRTTSISPALVRKNSSGNGPGGLGPRTGAHLIRASNPDLRISMESALQRTSSGSSSSSSTPSSQGGSSERNLDLTALAKELRELRTNEETNRPPRKVIEYSSSSEESDSSEEEDGEGGAHDGTVPVSDIPRIMPSAGQGGTDSLVNQEDSHANDSFGKNSQDGTLMMRETFWESKLGHAESNGFPCNSNLPDLVQQSHSPGEGPGRLSSGLDLDSVAEFGMGSGSKASFTPFVDPRVYQTSPTEDDEDNPASAHFTDELLRQEQEQARLNEARKISVVNVNPTNIRPHSDTPEIRKYKKRFNSEILCAALWGVNLLVGTENGLMLLDRSGQGKVYNLINRRRFQQMEVLEGLNVLVTISGKKNKLRVYYLSWLRNRILHNDPEVEKKQGWITVGDLEGCVHYKVVKYERIKFLVIALKNSVEIYAWAPKPYHKFMAFKSFTDLQHKPMLVDLTVEEGQRLKVIYGSSVGFHVIDVDSGNPYDIYIPSHIQGSVTAHAIVVLPKTDGMEMLLCYEDEGVYVNTYGRIIKDVVLQWGEMPTSVAYIHSNQIMGWGEKAIEIRSVETGHLDGVFMHKRAQRLKFLSERNDKVFFASVRSGGSSQVFFMTLNRNSMMNW</sequence>
<feature type="compositionally biased region" description="Basic and acidic residues" evidence="11">
    <location>
        <begin position="390"/>
        <end position="456"/>
    </location>
</feature>
<dbReference type="CDD" id="cd06637">
    <property type="entry name" value="STKc_TNIK"/>
    <property type="match status" value="1"/>
</dbReference>
<evidence type="ECO:0000256" key="3">
    <source>
        <dbReference type="ARBA" id="ARBA00022527"/>
    </source>
</evidence>
<evidence type="ECO:0000256" key="10">
    <source>
        <dbReference type="PROSITE-ProRule" id="PRU10141"/>
    </source>
</evidence>
<organism evidence="14 15">
    <name type="scientific">Sinocyclocheilus rhinocerous</name>
    <dbReference type="NCBI Taxonomy" id="307959"/>
    <lineage>
        <taxon>Eukaryota</taxon>
        <taxon>Metazoa</taxon>
        <taxon>Chordata</taxon>
        <taxon>Craniata</taxon>
        <taxon>Vertebrata</taxon>
        <taxon>Euteleostomi</taxon>
        <taxon>Actinopterygii</taxon>
        <taxon>Neopterygii</taxon>
        <taxon>Teleostei</taxon>
        <taxon>Ostariophysi</taxon>
        <taxon>Cypriniformes</taxon>
        <taxon>Cyprinidae</taxon>
        <taxon>Cyprininae</taxon>
        <taxon>Sinocyclocheilus</taxon>
    </lineage>
</organism>
<dbReference type="Pfam" id="PF00069">
    <property type="entry name" value="Pkinase"/>
    <property type="match status" value="1"/>
</dbReference>
<evidence type="ECO:0000256" key="9">
    <source>
        <dbReference type="ARBA" id="ARBA00048679"/>
    </source>
</evidence>
<proteinExistence type="inferred from homology"/>
<dbReference type="PANTHER" id="PTHR47096">
    <property type="entry name" value="MISSHAPEN LIKE KINASE 1"/>
    <property type="match status" value="1"/>
</dbReference>
<comment type="catalytic activity">
    <reaction evidence="8">
        <text>L-threonyl-[protein] + ATP = O-phospho-L-threonyl-[protein] + ADP + H(+)</text>
        <dbReference type="Rhea" id="RHEA:46608"/>
        <dbReference type="Rhea" id="RHEA-COMP:11060"/>
        <dbReference type="Rhea" id="RHEA-COMP:11605"/>
        <dbReference type="ChEBI" id="CHEBI:15378"/>
        <dbReference type="ChEBI" id="CHEBI:30013"/>
        <dbReference type="ChEBI" id="CHEBI:30616"/>
        <dbReference type="ChEBI" id="CHEBI:61977"/>
        <dbReference type="ChEBI" id="CHEBI:456216"/>
        <dbReference type="EC" id="2.7.11.1"/>
    </reaction>
</comment>
<dbReference type="InterPro" id="IPR000719">
    <property type="entry name" value="Prot_kinase_dom"/>
</dbReference>
<evidence type="ECO:0000256" key="1">
    <source>
        <dbReference type="ARBA" id="ARBA00008874"/>
    </source>
</evidence>
<protein>
    <recommendedName>
        <fullName evidence="2">non-specific serine/threonine protein kinase</fullName>
        <ecNumber evidence="2">2.7.11.1</ecNumber>
    </recommendedName>
</protein>
<evidence type="ECO:0000256" key="8">
    <source>
        <dbReference type="ARBA" id="ARBA00047899"/>
    </source>
</evidence>
<evidence type="ECO:0000256" key="2">
    <source>
        <dbReference type="ARBA" id="ARBA00012513"/>
    </source>
</evidence>
<dbReference type="InterPro" id="IPR008271">
    <property type="entry name" value="Ser/Thr_kinase_AS"/>
</dbReference>
<dbReference type="SUPFAM" id="SSF56112">
    <property type="entry name" value="Protein kinase-like (PK-like)"/>
    <property type="match status" value="1"/>
</dbReference>
<comment type="similarity">
    <text evidence="1">Belongs to the protein kinase superfamily. STE Ser/Thr protein kinase family. STE20 subfamily.</text>
</comment>
<evidence type="ECO:0000256" key="7">
    <source>
        <dbReference type="ARBA" id="ARBA00022840"/>
    </source>
</evidence>
<name>A0A673MMU5_9TELE</name>
<dbReference type="Proteomes" id="UP000472270">
    <property type="component" value="Unassembled WGS sequence"/>
</dbReference>
<feature type="region of interest" description="Disordered" evidence="11">
    <location>
        <begin position="390"/>
        <end position="803"/>
    </location>
</feature>
<dbReference type="InterPro" id="IPR011009">
    <property type="entry name" value="Kinase-like_dom_sf"/>
</dbReference>
<dbReference type="PROSITE" id="PS50219">
    <property type="entry name" value="CNH"/>
    <property type="match status" value="1"/>
</dbReference>
<dbReference type="GO" id="GO:0005524">
    <property type="term" value="F:ATP binding"/>
    <property type="evidence" value="ECO:0007669"/>
    <property type="project" value="UniProtKB-UniRule"/>
</dbReference>
<evidence type="ECO:0000256" key="6">
    <source>
        <dbReference type="ARBA" id="ARBA00022777"/>
    </source>
</evidence>
<comment type="catalytic activity">
    <reaction evidence="9">
        <text>L-seryl-[protein] + ATP = O-phospho-L-seryl-[protein] + ADP + H(+)</text>
        <dbReference type="Rhea" id="RHEA:17989"/>
        <dbReference type="Rhea" id="RHEA-COMP:9863"/>
        <dbReference type="Rhea" id="RHEA-COMP:11604"/>
        <dbReference type="ChEBI" id="CHEBI:15378"/>
        <dbReference type="ChEBI" id="CHEBI:29999"/>
        <dbReference type="ChEBI" id="CHEBI:30616"/>
        <dbReference type="ChEBI" id="CHEBI:83421"/>
        <dbReference type="ChEBI" id="CHEBI:456216"/>
        <dbReference type="EC" id="2.7.11.1"/>
    </reaction>
</comment>
<keyword evidence="6" id="KW-0418">Kinase</keyword>
<dbReference type="EC" id="2.7.11.1" evidence="2"/>
<dbReference type="Gene3D" id="3.30.200.20">
    <property type="entry name" value="Phosphorylase Kinase, domain 1"/>
    <property type="match status" value="1"/>
</dbReference>
<feature type="compositionally biased region" description="Polar residues" evidence="11">
    <location>
        <begin position="535"/>
        <end position="546"/>
    </location>
</feature>
<dbReference type="FunFam" id="1.10.510.10:FF:000003">
    <property type="entry name" value="TRAF2 and NCK-interacting protein kinase isoform 4"/>
    <property type="match status" value="1"/>
</dbReference>
<reference evidence="14" key="1">
    <citation type="submission" date="2025-08" db="UniProtKB">
        <authorList>
            <consortium name="Ensembl"/>
        </authorList>
    </citation>
    <scope>IDENTIFICATION</scope>
</reference>
<evidence type="ECO:0000256" key="11">
    <source>
        <dbReference type="SAM" id="MobiDB-lite"/>
    </source>
</evidence>
<gene>
    <name evidence="14" type="primary">LOC107725857</name>
</gene>
<keyword evidence="3" id="KW-0723">Serine/threonine-protein kinase</keyword>
<feature type="compositionally biased region" description="Acidic residues" evidence="11">
    <location>
        <begin position="312"/>
        <end position="329"/>
    </location>
</feature>
<dbReference type="InterPro" id="IPR017441">
    <property type="entry name" value="Protein_kinase_ATP_BS"/>
</dbReference>
<dbReference type="AlphaFoldDB" id="A0A673MMU5"/>
<feature type="region of interest" description="Disordered" evidence="11">
    <location>
        <begin position="294"/>
        <end position="341"/>
    </location>
</feature>
<feature type="compositionally biased region" description="Basic and acidic residues" evidence="11">
    <location>
        <begin position="720"/>
        <end position="739"/>
    </location>
</feature>
<dbReference type="GO" id="GO:0005829">
    <property type="term" value="C:cytosol"/>
    <property type="evidence" value="ECO:0007669"/>
    <property type="project" value="TreeGrafter"/>
</dbReference>
<feature type="compositionally biased region" description="Low complexity" evidence="11">
    <location>
        <begin position="692"/>
        <end position="709"/>
    </location>
</feature>
<dbReference type="Gene3D" id="1.10.510.10">
    <property type="entry name" value="Transferase(Phosphotransferase) domain 1"/>
    <property type="match status" value="1"/>
</dbReference>
<evidence type="ECO:0000313" key="15">
    <source>
        <dbReference type="Proteomes" id="UP000472270"/>
    </source>
</evidence>
<dbReference type="Ensembl" id="ENSSRHT00000093467.1">
    <property type="protein sequence ID" value="ENSSRHP00000091011.1"/>
    <property type="gene ID" value="ENSSRHG00000044505.1"/>
</dbReference>
<keyword evidence="5 10" id="KW-0547">Nucleotide-binding</keyword>
<feature type="compositionally biased region" description="Polar residues" evidence="11">
    <location>
        <begin position="601"/>
        <end position="610"/>
    </location>
</feature>
<dbReference type="PANTHER" id="PTHR47096:SF1">
    <property type="entry name" value="MISSHAPEN LIKE KINASE 1"/>
    <property type="match status" value="1"/>
</dbReference>
<keyword evidence="4" id="KW-0808">Transferase</keyword>
<dbReference type="PROSITE" id="PS50011">
    <property type="entry name" value="PROTEIN_KINASE_DOM"/>
    <property type="match status" value="1"/>
</dbReference>
<evidence type="ECO:0000313" key="14">
    <source>
        <dbReference type="Ensembl" id="ENSSRHP00000091011.1"/>
    </source>
</evidence>
<dbReference type="SMART" id="SM00220">
    <property type="entry name" value="S_TKc"/>
    <property type="match status" value="1"/>
</dbReference>
<feature type="compositionally biased region" description="Basic and acidic residues" evidence="11">
    <location>
        <begin position="618"/>
        <end position="637"/>
    </location>
</feature>
<evidence type="ECO:0000256" key="4">
    <source>
        <dbReference type="ARBA" id="ARBA00022679"/>
    </source>
</evidence>
<feature type="domain" description="Protein kinase" evidence="12">
    <location>
        <begin position="20"/>
        <end position="284"/>
    </location>
</feature>
<evidence type="ECO:0000259" key="12">
    <source>
        <dbReference type="PROSITE" id="PS50011"/>
    </source>
</evidence>
<feature type="domain" description="CNH" evidence="13">
    <location>
        <begin position="943"/>
        <end position="1230"/>
    </location>
</feature>
<dbReference type="InterPro" id="IPR051700">
    <property type="entry name" value="STE20_Ser-Thr_kinase"/>
</dbReference>
<feature type="compositionally biased region" description="Basic and acidic residues" evidence="11">
    <location>
        <begin position="477"/>
        <end position="489"/>
    </location>
</feature>
<dbReference type="InterPro" id="IPR001180">
    <property type="entry name" value="CNH_dom"/>
</dbReference>
<accession>A0A673MMU5</accession>
<dbReference type="PROSITE" id="PS00108">
    <property type="entry name" value="PROTEIN_KINASE_ST"/>
    <property type="match status" value="1"/>
</dbReference>
<keyword evidence="15" id="KW-1185">Reference proteome</keyword>
<dbReference type="Pfam" id="PF00780">
    <property type="entry name" value="CNH"/>
    <property type="match status" value="1"/>
</dbReference>
<dbReference type="SMART" id="SM00036">
    <property type="entry name" value="CNH"/>
    <property type="match status" value="1"/>
</dbReference>
<feature type="compositionally biased region" description="Acidic residues" evidence="11">
    <location>
        <begin position="746"/>
        <end position="757"/>
    </location>
</feature>
<reference evidence="14" key="2">
    <citation type="submission" date="2025-09" db="UniProtKB">
        <authorList>
            <consortium name="Ensembl"/>
        </authorList>
    </citation>
    <scope>IDENTIFICATION</scope>
</reference>
<feature type="binding site" evidence="10">
    <location>
        <position position="49"/>
    </location>
    <ligand>
        <name>ATP</name>
        <dbReference type="ChEBI" id="CHEBI:30616"/>
    </ligand>
</feature>
<evidence type="ECO:0000256" key="5">
    <source>
        <dbReference type="ARBA" id="ARBA00022741"/>
    </source>
</evidence>
<evidence type="ECO:0000259" key="13">
    <source>
        <dbReference type="PROSITE" id="PS50219"/>
    </source>
</evidence>
<dbReference type="PROSITE" id="PS00107">
    <property type="entry name" value="PROTEIN_KINASE_ATP"/>
    <property type="match status" value="1"/>
</dbReference>
<dbReference type="FunFam" id="3.30.200.20:FF:000006">
    <property type="entry name" value="TRAF2 and NCK-interacting protein kinase isoform 4"/>
    <property type="match status" value="1"/>
</dbReference>
<keyword evidence="7 10" id="KW-0067">ATP-binding</keyword>
<feature type="compositionally biased region" description="Basic and acidic residues" evidence="11">
    <location>
        <begin position="498"/>
        <end position="508"/>
    </location>
</feature>
<feature type="compositionally biased region" description="Polar residues" evidence="11">
    <location>
        <begin position="566"/>
        <end position="586"/>
    </location>
</feature>